<feature type="transmembrane region" description="Helical" evidence="1">
    <location>
        <begin position="51"/>
        <end position="74"/>
    </location>
</feature>
<evidence type="ECO:0000313" key="2">
    <source>
        <dbReference type="EMBL" id="KAK9760280.1"/>
    </source>
</evidence>
<evidence type="ECO:0000256" key="1">
    <source>
        <dbReference type="SAM" id="Phobius"/>
    </source>
</evidence>
<keyword evidence="1" id="KW-0472">Membrane</keyword>
<gene>
    <name evidence="2" type="ORF">K7432_015873</name>
</gene>
<proteinExistence type="predicted"/>
<protein>
    <submittedName>
        <fullName evidence="2">Uncharacterized protein</fullName>
    </submittedName>
</protein>
<organism evidence="2 3">
    <name type="scientific">Basidiobolus ranarum</name>
    <dbReference type="NCBI Taxonomy" id="34480"/>
    <lineage>
        <taxon>Eukaryota</taxon>
        <taxon>Fungi</taxon>
        <taxon>Fungi incertae sedis</taxon>
        <taxon>Zoopagomycota</taxon>
        <taxon>Entomophthoromycotina</taxon>
        <taxon>Basidiobolomycetes</taxon>
        <taxon>Basidiobolales</taxon>
        <taxon>Basidiobolaceae</taxon>
        <taxon>Basidiobolus</taxon>
    </lineage>
</organism>
<reference evidence="2 3" key="1">
    <citation type="submission" date="2023-04" db="EMBL/GenBank/DDBJ databases">
        <title>Genome of Basidiobolus ranarum AG-B5.</title>
        <authorList>
            <person name="Stajich J.E."/>
            <person name="Carter-House D."/>
            <person name="Gryganskyi A."/>
        </authorList>
    </citation>
    <scope>NUCLEOTIDE SEQUENCE [LARGE SCALE GENOMIC DNA]</scope>
    <source>
        <strain evidence="2 3">AG-B5</strain>
    </source>
</reference>
<feature type="transmembrane region" description="Helical" evidence="1">
    <location>
        <begin position="12"/>
        <end position="31"/>
    </location>
</feature>
<comment type="caution">
    <text evidence="2">The sequence shown here is derived from an EMBL/GenBank/DDBJ whole genome shotgun (WGS) entry which is preliminary data.</text>
</comment>
<evidence type="ECO:0000313" key="3">
    <source>
        <dbReference type="Proteomes" id="UP001479436"/>
    </source>
</evidence>
<keyword evidence="1" id="KW-0812">Transmembrane</keyword>
<sequence length="144" mass="16082">MPEAMSLSISMISELMLNVFLLSWWIVLIVIKVYQQPNRFSKVFREDGAGYTMFSAATTIVLFGLVYNNLIFGLNPEVLIQTKWATESKMCVAQLEALAKDLKRNGKSGNSKVHSLTSGWTWANSKKNSTGTSANRRLNETSVV</sequence>
<dbReference type="Proteomes" id="UP001479436">
    <property type="component" value="Unassembled WGS sequence"/>
</dbReference>
<keyword evidence="1" id="KW-1133">Transmembrane helix</keyword>
<name>A0ABR2WFJ2_9FUNG</name>
<accession>A0ABR2WFJ2</accession>
<dbReference type="EMBL" id="JASJQH010002323">
    <property type="protein sequence ID" value="KAK9760280.1"/>
    <property type="molecule type" value="Genomic_DNA"/>
</dbReference>
<keyword evidence="3" id="KW-1185">Reference proteome</keyword>